<dbReference type="Gene3D" id="1.10.150.110">
    <property type="entry name" value="DNA polymerase beta, N-terminal domain-like"/>
    <property type="match status" value="1"/>
</dbReference>
<evidence type="ECO:0000256" key="14">
    <source>
        <dbReference type="ARBA" id="ARBA00022932"/>
    </source>
</evidence>
<dbReference type="SMART" id="SM00483">
    <property type="entry name" value="POLXc"/>
    <property type="match status" value="1"/>
</dbReference>
<dbReference type="InterPro" id="IPR043519">
    <property type="entry name" value="NT_sf"/>
</dbReference>
<dbReference type="InterPro" id="IPR002008">
    <property type="entry name" value="DNA_pol_X_beta-like"/>
</dbReference>
<dbReference type="PROSITE" id="PS50172">
    <property type="entry name" value="BRCT"/>
    <property type="match status" value="1"/>
</dbReference>
<keyword evidence="11" id="KW-0548">Nucleotidyltransferase</keyword>
<evidence type="ECO:0000256" key="3">
    <source>
        <dbReference type="ARBA" id="ARBA00004651"/>
    </source>
</evidence>
<evidence type="ECO:0000256" key="4">
    <source>
        <dbReference type="ARBA" id="ARBA00005262"/>
    </source>
</evidence>
<feature type="domain" description="BRCT" evidence="24">
    <location>
        <begin position="144"/>
        <end position="240"/>
    </location>
</feature>
<feature type="region of interest" description="Disordered" evidence="22">
    <location>
        <begin position="349"/>
        <end position="382"/>
    </location>
</feature>
<evidence type="ECO:0000256" key="9">
    <source>
        <dbReference type="ARBA" id="ARBA00022679"/>
    </source>
</evidence>
<feature type="compositionally biased region" description="Basic and acidic residues" evidence="22">
    <location>
        <begin position="76"/>
        <end position="91"/>
    </location>
</feature>
<dbReference type="FunFam" id="1.10.150.110:FF:000005">
    <property type="entry name" value="DNA polymerase POL4"/>
    <property type="match status" value="1"/>
</dbReference>
<keyword evidence="18" id="KW-0456">Lyase</keyword>
<dbReference type="InterPro" id="IPR036420">
    <property type="entry name" value="BRCT_dom_sf"/>
</dbReference>
<dbReference type="Pfam" id="PF14716">
    <property type="entry name" value="HHH_8"/>
    <property type="match status" value="1"/>
</dbReference>
<feature type="transmembrane region" description="Helical" evidence="23">
    <location>
        <begin position="1180"/>
        <end position="1202"/>
    </location>
</feature>
<evidence type="ECO:0000256" key="13">
    <source>
        <dbReference type="ARBA" id="ARBA00022763"/>
    </source>
</evidence>
<keyword evidence="12" id="KW-0479">Metal-binding</keyword>
<dbReference type="CDD" id="cd00141">
    <property type="entry name" value="NT_POLXc"/>
    <property type="match status" value="1"/>
</dbReference>
<evidence type="ECO:0000256" key="10">
    <source>
        <dbReference type="ARBA" id="ARBA00022692"/>
    </source>
</evidence>
<keyword evidence="17" id="KW-0234">DNA repair</keyword>
<evidence type="ECO:0000256" key="23">
    <source>
        <dbReference type="SAM" id="Phobius"/>
    </source>
</evidence>
<evidence type="ECO:0000256" key="7">
    <source>
        <dbReference type="ARBA" id="ARBA00016513"/>
    </source>
</evidence>
<dbReference type="SUPFAM" id="SSF81585">
    <property type="entry name" value="PsbU/PolX domain-like"/>
    <property type="match status" value="1"/>
</dbReference>
<keyword evidence="15 23" id="KW-1133">Transmembrane helix</keyword>
<evidence type="ECO:0000256" key="17">
    <source>
        <dbReference type="ARBA" id="ARBA00023204"/>
    </source>
</evidence>
<dbReference type="Proteomes" id="UP000310066">
    <property type="component" value="Unassembled WGS sequence"/>
</dbReference>
<evidence type="ECO:0000256" key="1">
    <source>
        <dbReference type="ARBA" id="ARBA00001936"/>
    </source>
</evidence>
<evidence type="ECO:0000313" key="26">
    <source>
        <dbReference type="Proteomes" id="UP000310066"/>
    </source>
</evidence>
<evidence type="ECO:0000256" key="18">
    <source>
        <dbReference type="ARBA" id="ARBA00023239"/>
    </source>
</evidence>
<feature type="transmembrane region" description="Helical" evidence="23">
    <location>
        <begin position="1055"/>
        <end position="1077"/>
    </location>
</feature>
<keyword evidence="19" id="KW-0539">Nucleus</keyword>
<evidence type="ECO:0000256" key="21">
    <source>
        <dbReference type="PIRSR" id="PIRSR622312-50"/>
    </source>
</evidence>
<dbReference type="Gene3D" id="3.40.50.10190">
    <property type="entry name" value="BRCT domain"/>
    <property type="match status" value="1"/>
</dbReference>
<comment type="catalytic activity">
    <reaction evidence="20">
        <text>DNA(n) + a 2'-deoxyribonucleoside 5'-triphosphate = DNA(n+1) + diphosphate</text>
        <dbReference type="Rhea" id="RHEA:22508"/>
        <dbReference type="Rhea" id="RHEA-COMP:17339"/>
        <dbReference type="Rhea" id="RHEA-COMP:17340"/>
        <dbReference type="ChEBI" id="CHEBI:33019"/>
        <dbReference type="ChEBI" id="CHEBI:61560"/>
        <dbReference type="ChEBI" id="CHEBI:173112"/>
        <dbReference type="EC" id="2.7.7.7"/>
    </reaction>
</comment>
<dbReference type="GO" id="GO:0016829">
    <property type="term" value="F:lyase activity"/>
    <property type="evidence" value="ECO:0007669"/>
    <property type="project" value="UniProtKB-KW"/>
</dbReference>
<dbReference type="InterPro" id="IPR037160">
    <property type="entry name" value="DNA_Pol_thumb_sf"/>
</dbReference>
<dbReference type="AlphaFoldDB" id="A0A4U0USZ9"/>
<dbReference type="InterPro" id="IPR002054">
    <property type="entry name" value="DNA-dir_DNA_pol_X"/>
</dbReference>
<sequence>MSIMSVASAEKMLQEKRTFYASLDRALADSDDEPDPGRTASVKALRNASKHHPGHHSREVSSGLPRSASDTNLVKEPSRRFNDPAQVERPETSSGRAPPRLIKSATITGVPSEIVTLAAPVTAIPKMPKSMKRKRDGTTQLVPEAQQIFKGMHFYFFPNDDKNPARAMRMMKAIEFGATWQKNWAPIVTHVIVDKLYDLATLTKHLELSNLPHQLIVVNENYPSDCIAFRTIVNPQQKRFRLKGDVRPELTKLGTAMVAASSAEQQKSLELKPAGRSVMARAPESPKTTDEAASSQRVTVTRIEPMPPVRDDRNDRPATCATEPQVPAPNIDSTAEFDAAVRQAKDLQYVPLDEEGEDASRPTSSEGPATDDEEEPPTGLIPLQKRKAKYQNFQDKFQCMQKHSAESSDGPNATTITILQQMADYYGKTGDEWRIRAYRKAIGTLRNHPVKISTREEALALPQIGERLACKIEEIATTNRLRRLDNVKAEPNDQILQTFMQVYGAGLAKASEWVAQGHKTLDELLEKACLSENQRIGIDHYEDFNSRIPRAEVAQHGNFVRQALHNIDPAFEIIVGGSYRRGASTSGDIDCLITRPDTTSAHLRAVVLEQLIPTLTASGFLVASLAATHKDDGCKWHGASCLPGRKTWRRIDLLLVPSDELGAALIYFTGNDIFNRNMRLLASTKGMRLNQRGLYKGCLRGHGRKKLSEGTLVEGRDEKRIFELSKAAEAVLPVFAANWHLGFTAFGGPSVHFQIVRHRNLLPEETIGINQKQPYQELFAICQATPGPGSTKMLFSINALHSGWLAGHLAFLIWSLPGALGMYGLSLGVARIDQLLPGPVYALLTGLNAATVGIIALAAVQLAEKAVTDRLTRGVVLVGGCAGMLYSALWYFPVLMVGAGLATLGWDFGVLQRSGEVVRRALGRRSSSEPSAQERAREVDVELQTASGNEPPALQAKEGSSSNILERDDEPRIVPAHIQLDLSSWQTSLILLTLALALLVALLVLRSQLPHPPRGLSIFANLYLGGTIIFGGGPVVIPLLRTYIVAEGWVSSRDFLIGLAVIQAFPGPNFNFAVYLGSLAALGTPLPSAVGALLAFVGIFAPGILISAGLMGVWSRLRAQRWLKSFLRGVNALAVGLVFTAVYRLWQLGYIDAQHSVGQPLGSDPWWVVVTATSFVTGRWFGLNAAAAILLGGVMGLVWYGIVTG</sequence>
<name>A0A4U0USZ9_9PEZI</name>
<dbReference type="PANTHER" id="PTHR33567:SF3">
    <property type="entry name" value="CHROMATE ION TRANSPORTER (EUROFUNG)"/>
    <property type="match status" value="1"/>
</dbReference>
<evidence type="ECO:0000256" key="8">
    <source>
        <dbReference type="ARBA" id="ARBA00022475"/>
    </source>
</evidence>
<evidence type="ECO:0000256" key="12">
    <source>
        <dbReference type="ARBA" id="ARBA00022723"/>
    </source>
</evidence>
<dbReference type="PRINTS" id="PR00870">
    <property type="entry name" value="DNAPOLXBETA"/>
</dbReference>
<gene>
    <name evidence="25" type="ORF">B0A54_08480</name>
</gene>
<dbReference type="InterPro" id="IPR003370">
    <property type="entry name" value="Chromate_transpt"/>
</dbReference>
<evidence type="ECO:0000256" key="20">
    <source>
        <dbReference type="ARBA" id="ARBA00049244"/>
    </source>
</evidence>
<dbReference type="InterPro" id="IPR022312">
    <property type="entry name" value="DNA_pol_X"/>
</dbReference>
<dbReference type="PANTHER" id="PTHR33567">
    <property type="entry name" value="CHROMATE ION TRANSPORTER (EUROFUNG)"/>
    <property type="match status" value="1"/>
</dbReference>
<dbReference type="Gene3D" id="3.30.210.10">
    <property type="entry name" value="DNA polymerase, thumb domain"/>
    <property type="match status" value="1"/>
</dbReference>
<feature type="region of interest" description="Disordered" evidence="22">
    <location>
        <begin position="26"/>
        <end position="101"/>
    </location>
</feature>
<dbReference type="InterPro" id="IPR010996">
    <property type="entry name" value="HHH_MUS81"/>
</dbReference>
<dbReference type="SUPFAM" id="SSF52113">
    <property type="entry name" value="BRCT domain"/>
    <property type="match status" value="1"/>
</dbReference>
<dbReference type="Pfam" id="PF14791">
    <property type="entry name" value="DNA_pol_B_thumb"/>
    <property type="match status" value="1"/>
</dbReference>
<evidence type="ECO:0000256" key="19">
    <source>
        <dbReference type="ARBA" id="ARBA00023242"/>
    </source>
</evidence>
<dbReference type="FunFam" id="1.10.150.20:FF:000010">
    <property type="entry name" value="DNA polymerase lambda"/>
    <property type="match status" value="1"/>
</dbReference>
<feature type="transmembrane region" description="Helical" evidence="23">
    <location>
        <begin position="840"/>
        <end position="863"/>
    </location>
</feature>
<organism evidence="25 26">
    <name type="scientific">Friedmanniomyces endolithicus</name>
    <dbReference type="NCBI Taxonomy" id="329885"/>
    <lineage>
        <taxon>Eukaryota</taxon>
        <taxon>Fungi</taxon>
        <taxon>Dikarya</taxon>
        <taxon>Ascomycota</taxon>
        <taxon>Pezizomycotina</taxon>
        <taxon>Dothideomycetes</taxon>
        <taxon>Dothideomycetidae</taxon>
        <taxon>Mycosphaerellales</taxon>
        <taxon>Teratosphaeriaceae</taxon>
        <taxon>Friedmanniomyces</taxon>
    </lineage>
</organism>
<evidence type="ECO:0000313" key="25">
    <source>
        <dbReference type="EMBL" id="TKA39171.1"/>
    </source>
</evidence>
<dbReference type="GO" id="GO:0003887">
    <property type="term" value="F:DNA-directed DNA polymerase activity"/>
    <property type="evidence" value="ECO:0007669"/>
    <property type="project" value="UniProtKB-KW"/>
</dbReference>
<dbReference type="Gene3D" id="3.30.460.10">
    <property type="entry name" value="Beta Polymerase, domain 2"/>
    <property type="match status" value="1"/>
</dbReference>
<accession>A0A4U0USZ9</accession>
<evidence type="ECO:0000256" key="22">
    <source>
        <dbReference type="SAM" id="MobiDB-lite"/>
    </source>
</evidence>
<comment type="similarity">
    <text evidence="4">Belongs to the chromate ion transporter (CHR) (TC 2.A.51) family.</text>
</comment>
<feature type="transmembrane region" description="Helical" evidence="23">
    <location>
        <begin position="1089"/>
        <end position="1114"/>
    </location>
</feature>
<dbReference type="STRING" id="329885.A0A4U0USZ9"/>
<feature type="transmembrane region" description="Helical" evidence="23">
    <location>
        <begin position="1126"/>
        <end position="1146"/>
    </location>
</feature>
<dbReference type="InterPro" id="IPR029398">
    <property type="entry name" value="PolB_thumb"/>
</dbReference>
<dbReference type="GO" id="GO:0003677">
    <property type="term" value="F:DNA binding"/>
    <property type="evidence" value="ECO:0007669"/>
    <property type="project" value="InterPro"/>
</dbReference>
<evidence type="ECO:0000256" key="5">
    <source>
        <dbReference type="ARBA" id="ARBA00008323"/>
    </source>
</evidence>
<dbReference type="Gene3D" id="1.10.150.20">
    <property type="entry name" value="5' to 3' exonuclease, C-terminal subdomain"/>
    <property type="match status" value="1"/>
</dbReference>
<feature type="active site" description="Nucleophile; Schiff-base intermediate with DNA; for 5'-dRP lyase activity" evidence="21">
    <location>
        <position position="471"/>
    </location>
</feature>
<feature type="transmembrane region" description="Helical" evidence="23">
    <location>
        <begin position="804"/>
        <end position="828"/>
    </location>
</feature>
<dbReference type="InterPro" id="IPR018944">
    <property type="entry name" value="DNA_pol_lambd_fingers_domain"/>
</dbReference>
<dbReference type="GO" id="GO:0005634">
    <property type="term" value="C:nucleus"/>
    <property type="evidence" value="ECO:0007669"/>
    <property type="project" value="UniProtKB-SubCell"/>
</dbReference>
<dbReference type="EMBL" id="NAJP01000040">
    <property type="protein sequence ID" value="TKA39171.1"/>
    <property type="molecule type" value="Genomic_DNA"/>
</dbReference>
<dbReference type="InterPro" id="IPR001357">
    <property type="entry name" value="BRCT_dom"/>
</dbReference>
<dbReference type="PRINTS" id="PR00869">
    <property type="entry name" value="DNAPOLX"/>
</dbReference>
<evidence type="ECO:0000256" key="2">
    <source>
        <dbReference type="ARBA" id="ARBA00004123"/>
    </source>
</evidence>
<feature type="transmembrane region" description="Helical" evidence="23">
    <location>
        <begin position="1018"/>
        <end position="1043"/>
    </location>
</feature>
<dbReference type="InterPro" id="IPR028207">
    <property type="entry name" value="DNA_pol_B_palm_palm"/>
</dbReference>
<dbReference type="OrthoDB" id="205514at2759"/>
<dbReference type="GO" id="GO:0005886">
    <property type="term" value="C:plasma membrane"/>
    <property type="evidence" value="ECO:0007669"/>
    <property type="project" value="UniProtKB-SubCell"/>
</dbReference>
<reference evidence="25 26" key="1">
    <citation type="submission" date="2017-03" db="EMBL/GenBank/DDBJ databases">
        <title>Genomes of endolithic fungi from Antarctica.</title>
        <authorList>
            <person name="Coleine C."/>
            <person name="Masonjones S."/>
            <person name="Stajich J.E."/>
        </authorList>
    </citation>
    <scope>NUCLEOTIDE SEQUENCE [LARGE SCALE GENOMIC DNA]</scope>
    <source>
        <strain evidence="25 26">CCFEE 5311</strain>
    </source>
</reference>
<dbReference type="GO" id="GO:0046872">
    <property type="term" value="F:metal ion binding"/>
    <property type="evidence" value="ECO:0007669"/>
    <property type="project" value="UniProtKB-KW"/>
</dbReference>
<keyword evidence="13" id="KW-0227">DNA damage</keyword>
<protein>
    <recommendedName>
        <fullName evidence="7">DNA polymerase lambda</fullName>
        <ecNumber evidence="6">2.7.7.7</ecNumber>
    </recommendedName>
</protein>
<comment type="cofactor">
    <cofactor evidence="1">
        <name>Mn(2+)</name>
        <dbReference type="ChEBI" id="CHEBI:29035"/>
    </cofactor>
</comment>
<comment type="subcellular location">
    <subcellularLocation>
        <location evidence="3">Cell membrane</location>
        <topology evidence="3">Multi-pass membrane protein</topology>
    </subcellularLocation>
    <subcellularLocation>
        <location evidence="2">Nucleus</location>
    </subcellularLocation>
</comment>
<dbReference type="Pfam" id="PF02417">
    <property type="entry name" value="Chromate_transp"/>
    <property type="match status" value="2"/>
</dbReference>
<keyword evidence="9" id="KW-0808">Transferase</keyword>
<dbReference type="EC" id="2.7.7.7" evidence="6"/>
<dbReference type="SUPFAM" id="SSF81301">
    <property type="entry name" value="Nucleotidyltransferase"/>
    <property type="match status" value="1"/>
</dbReference>
<proteinExistence type="inferred from homology"/>
<dbReference type="SUPFAM" id="SSF47802">
    <property type="entry name" value="DNA polymerase beta, N-terminal domain-like"/>
    <property type="match status" value="1"/>
</dbReference>
<dbReference type="GO" id="GO:0015109">
    <property type="term" value="F:chromate transmembrane transporter activity"/>
    <property type="evidence" value="ECO:0007669"/>
    <property type="project" value="InterPro"/>
</dbReference>
<comment type="similarity">
    <text evidence="5">Belongs to the DNA polymerase type-X family.</text>
</comment>
<keyword evidence="10 23" id="KW-0812">Transmembrane</keyword>
<keyword evidence="16 23" id="KW-0472">Membrane</keyword>
<dbReference type="GO" id="GO:0006281">
    <property type="term" value="P:DNA repair"/>
    <property type="evidence" value="ECO:0007669"/>
    <property type="project" value="UniProtKB-KW"/>
</dbReference>
<evidence type="ECO:0000256" key="16">
    <source>
        <dbReference type="ARBA" id="ARBA00023136"/>
    </source>
</evidence>
<evidence type="ECO:0000256" key="15">
    <source>
        <dbReference type="ARBA" id="ARBA00022989"/>
    </source>
</evidence>
<feature type="transmembrane region" description="Helical" evidence="23">
    <location>
        <begin position="989"/>
        <end position="1006"/>
    </location>
</feature>
<evidence type="ECO:0000256" key="11">
    <source>
        <dbReference type="ARBA" id="ARBA00022695"/>
    </source>
</evidence>
<keyword evidence="8" id="KW-1003">Cell membrane</keyword>
<dbReference type="Pfam" id="PF10391">
    <property type="entry name" value="DNA_pol_lambd_f"/>
    <property type="match status" value="1"/>
</dbReference>
<comment type="caution">
    <text evidence="25">The sequence shown here is derived from an EMBL/GenBank/DDBJ whole genome shotgun (WGS) entry which is preliminary data.</text>
</comment>
<dbReference type="InterPro" id="IPR027421">
    <property type="entry name" value="DNA_pol_lamdba_lyase_dom_sf"/>
</dbReference>
<feature type="transmembrane region" description="Helical" evidence="23">
    <location>
        <begin position="875"/>
        <end position="904"/>
    </location>
</feature>
<keyword evidence="14" id="KW-0239">DNA-directed DNA polymerase</keyword>
<evidence type="ECO:0000259" key="24">
    <source>
        <dbReference type="PROSITE" id="PS50172"/>
    </source>
</evidence>
<dbReference type="Pfam" id="PF14792">
    <property type="entry name" value="DNA_pol_B_palm"/>
    <property type="match status" value="1"/>
</dbReference>
<feature type="region of interest" description="Disordered" evidence="22">
    <location>
        <begin position="263"/>
        <end position="331"/>
    </location>
</feature>
<evidence type="ECO:0000256" key="6">
    <source>
        <dbReference type="ARBA" id="ARBA00012417"/>
    </source>
</evidence>